<proteinExistence type="predicted"/>
<name>A0A1F8DPG7_9BACT</name>
<dbReference type="EMBL" id="MGIN01000014">
    <property type="protein sequence ID" value="OGM89738.1"/>
    <property type="molecule type" value="Genomic_DNA"/>
</dbReference>
<evidence type="ECO:0008006" key="4">
    <source>
        <dbReference type="Google" id="ProtNLM"/>
    </source>
</evidence>
<keyword evidence="1" id="KW-0812">Transmembrane</keyword>
<protein>
    <recommendedName>
        <fullName evidence="4">DUF4149 domain-containing protein</fullName>
    </recommendedName>
</protein>
<feature type="transmembrane region" description="Helical" evidence="1">
    <location>
        <begin position="49"/>
        <end position="76"/>
    </location>
</feature>
<evidence type="ECO:0000313" key="2">
    <source>
        <dbReference type="EMBL" id="OGM89738.1"/>
    </source>
</evidence>
<reference evidence="2 3" key="1">
    <citation type="journal article" date="2016" name="Nat. Commun.">
        <title>Thousands of microbial genomes shed light on interconnected biogeochemical processes in an aquifer system.</title>
        <authorList>
            <person name="Anantharaman K."/>
            <person name="Brown C.T."/>
            <person name="Hug L.A."/>
            <person name="Sharon I."/>
            <person name="Castelle C.J."/>
            <person name="Probst A.J."/>
            <person name="Thomas B.C."/>
            <person name="Singh A."/>
            <person name="Wilkins M.J."/>
            <person name="Karaoz U."/>
            <person name="Brodie E.L."/>
            <person name="Williams K.H."/>
            <person name="Hubbard S.S."/>
            <person name="Banfield J.F."/>
        </authorList>
    </citation>
    <scope>NUCLEOTIDE SEQUENCE [LARGE SCALE GENOMIC DNA]</scope>
</reference>
<sequence length="85" mass="9371">MQLNKKALGLTAAVLSGAFWLVAMVFSLLTSVGELTLTTLGSFHPFFSYSWGGMVVIVVEHLICGFILGWLFAWVYNKFLSRPAV</sequence>
<gene>
    <name evidence="2" type="ORF">A2108_01345</name>
</gene>
<keyword evidence="1" id="KW-1133">Transmembrane helix</keyword>
<organism evidence="2 3">
    <name type="scientific">Candidatus Wolfebacteria bacterium GWA1_42_9</name>
    <dbReference type="NCBI Taxonomy" id="1802553"/>
    <lineage>
        <taxon>Bacteria</taxon>
        <taxon>Candidatus Wolfeibacteriota</taxon>
    </lineage>
</organism>
<dbReference type="AlphaFoldDB" id="A0A1F8DPG7"/>
<evidence type="ECO:0000256" key="1">
    <source>
        <dbReference type="SAM" id="Phobius"/>
    </source>
</evidence>
<comment type="caution">
    <text evidence="2">The sequence shown here is derived from an EMBL/GenBank/DDBJ whole genome shotgun (WGS) entry which is preliminary data.</text>
</comment>
<accession>A0A1F8DPG7</accession>
<evidence type="ECO:0000313" key="3">
    <source>
        <dbReference type="Proteomes" id="UP000178303"/>
    </source>
</evidence>
<dbReference type="Proteomes" id="UP000178303">
    <property type="component" value="Unassembled WGS sequence"/>
</dbReference>
<feature type="transmembrane region" description="Helical" evidence="1">
    <location>
        <begin position="7"/>
        <end position="29"/>
    </location>
</feature>
<keyword evidence="1" id="KW-0472">Membrane</keyword>